<dbReference type="Proteomes" id="UP000555393">
    <property type="component" value="Unassembled WGS sequence"/>
</dbReference>
<dbReference type="InterPro" id="IPR038301">
    <property type="entry name" value="AraC-like_sf"/>
</dbReference>
<dbReference type="Pfam" id="PF07323">
    <property type="entry name" value="DUF1465"/>
    <property type="match status" value="1"/>
</dbReference>
<keyword evidence="2" id="KW-1185">Reference proteome</keyword>
<sequence>MITEQQQSLHQTLPGNTIRLADRKVYSDSFLPFYREGMDLVEEAASYLDGDGREESRGLSNEAAALYASESMRLTSRLMQIASWLLLQRAARNGEMSRAQVTAEKNKLRLNTPSAEQNAAGWSEMPDRFVDLIEHSLRLQERVRKTDQEVYGELLSFRPPVQQNPVSQQLVLLKTAFGAS</sequence>
<organism evidence="1 2">
    <name type="scientific">Paenochrobactrum gallinarii</name>
    <dbReference type="NCBI Taxonomy" id="643673"/>
    <lineage>
        <taxon>Bacteria</taxon>
        <taxon>Pseudomonadati</taxon>
        <taxon>Pseudomonadota</taxon>
        <taxon>Alphaproteobacteria</taxon>
        <taxon>Hyphomicrobiales</taxon>
        <taxon>Brucellaceae</taxon>
        <taxon>Paenochrobactrum</taxon>
    </lineage>
</organism>
<reference evidence="1 2" key="1">
    <citation type="submission" date="2020-08" db="EMBL/GenBank/DDBJ databases">
        <title>Genomic Encyclopedia of Type Strains, Phase IV (KMG-IV): sequencing the most valuable type-strain genomes for metagenomic binning, comparative biology and taxonomic classification.</title>
        <authorList>
            <person name="Goeker M."/>
        </authorList>
    </citation>
    <scope>NUCLEOTIDE SEQUENCE [LARGE SCALE GENOMIC DNA]</scope>
    <source>
        <strain evidence="1 2">DSM 22336</strain>
    </source>
</reference>
<dbReference type="Gene3D" id="1.10.8.930">
    <property type="entry name" value="Protein of unknown function DUF1465"/>
    <property type="match status" value="1"/>
</dbReference>
<comment type="caution">
    <text evidence="1">The sequence shown here is derived from an EMBL/GenBank/DDBJ whole genome shotgun (WGS) entry which is preliminary data.</text>
</comment>
<evidence type="ECO:0000313" key="2">
    <source>
        <dbReference type="Proteomes" id="UP000555393"/>
    </source>
</evidence>
<proteinExistence type="predicted"/>
<name>A0A841LVD1_9HYPH</name>
<dbReference type="AlphaFoldDB" id="A0A841LVD1"/>
<protein>
    <submittedName>
        <fullName evidence="1">Regulator of CtrA degradation</fullName>
    </submittedName>
</protein>
<accession>A0A841LVD1</accession>
<gene>
    <name evidence="1" type="ORF">FHS77_001827</name>
</gene>
<evidence type="ECO:0000313" key="1">
    <source>
        <dbReference type="EMBL" id="MBB6261276.1"/>
    </source>
</evidence>
<dbReference type="EMBL" id="JACIIU010000007">
    <property type="protein sequence ID" value="MBB6261276.1"/>
    <property type="molecule type" value="Genomic_DNA"/>
</dbReference>
<dbReference type="InterPro" id="IPR010848">
    <property type="entry name" value="DUF1465"/>
</dbReference>